<comment type="caution">
    <text evidence="2">The sequence shown here is derived from an EMBL/GenBank/DDBJ whole genome shotgun (WGS) entry which is preliminary data.</text>
</comment>
<dbReference type="EMBL" id="LNZH02000127">
    <property type="protein sequence ID" value="OCB90515.1"/>
    <property type="molecule type" value="Genomic_DNA"/>
</dbReference>
<dbReference type="Proteomes" id="UP000757232">
    <property type="component" value="Unassembled WGS sequence"/>
</dbReference>
<feature type="compositionally biased region" description="Polar residues" evidence="1">
    <location>
        <begin position="139"/>
        <end position="156"/>
    </location>
</feature>
<keyword evidence="3" id="KW-1185">Reference proteome</keyword>
<gene>
    <name evidence="2" type="ORF">A7U60_g2249</name>
</gene>
<protein>
    <submittedName>
        <fullName evidence="2">Uncharacterized protein</fullName>
    </submittedName>
</protein>
<feature type="region of interest" description="Disordered" evidence="1">
    <location>
        <begin position="134"/>
        <end position="229"/>
    </location>
</feature>
<name>A0A9Q5I303_SANBA</name>
<sequence length="240" mass="26275">MISTTHSSYLRELFSIPYLELALAEPQTCIDEMTTVAKGKDQLDVPCLPHTMSAENLPARNPPAAPLRNPARRRSTFVASGISSLKIPPRDIRIDASISERLPLSTSEASFIPRHPAVLGRKNCDNSRSLISPARKTSLAEQENQPPIKQRGTLSVSMRARRRNFPSIFSYSRRTQRNKPSPSAFPSMLSAPNPVSQPQSDLTQPSMPAARSNVKGSVPPRPSRAAIPPGSIIFSSDIML</sequence>
<feature type="compositionally biased region" description="Polar residues" evidence="1">
    <location>
        <begin position="167"/>
        <end position="181"/>
    </location>
</feature>
<evidence type="ECO:0000313" key="3">
    <source>
        <dbReference type="Proteomes" id="UP000757232"/>
    </source>
</evidence>
<accession>A0A9Q5I303</accession>
<evidence type="ECO:0000256" key="1">
    <source>
        <dbReference type="SAM" id="MobiDB-lite"/>
    </source>
</evidence>
<organism evidence="2 3">
    <name type="scientific">Sanghuangporus baumii</name>
    <name type="common">Phellinus baumii</name>
    <dbReference type="NCBI Taxonomy" id="108892"/>
    <lineage>
        <taxon>Eukaryota</taxon>
        <taxon>Fungi</taxon>
        <taxon>Dikarya</taxon>
        <taxon>Basidiomycota</taxon>
        <taxon>Agaricomycotina</taxon>
        <taxon>Agaricomycetes</taxon>
        <taxon>Hymenochaetales</taxon>
        <taxon>Hymenochaetaceae</taxon>
        <taxon>Sanghuangporus</taxon>
    </lineage>
</organism>
<feature type="compositionally biased region" description="Polar residues" evidence="1">
    <location>
        <begin position="193"/>
        <end position="206"/>
    </location>
</feature>
<dbReference type="AlphaFoldDB" id="A0A9Q5I303"/>
<reference evidence="2" key="1">
    <citation type="submission" date="2016-06" db="EMBL/GenBank/DDBJ databases">
        <title>Draft Genome sequence of the fungus Inonotus baumii.</title>
        <authorList>
            <person name="Zhu H."/>
            <person name="Lin W."/>
        </authorList>
    </citation>
    <scope>NUCLEOTIDE SEQUENCE</scope>
    <source>
        <strain evidence="2">821</strain>
    </source>
</reference>
<proteinExistence type="predicted"/>
<evidence type="ECO:0000313" key="2">
    <source>
        <dbReference type="EMBL" id="OCB90515.1"/>
    </source>
</evidence>